<proteinExistence type="predicted"/>
<evidence type="ECO:0000313" key="2">
    <source>
        <dbReference type="Proteomes" id="UP000030710"/>
    </source>
</evidence>
<protein>
    <submittedName>
        <fullName evidence="1">Uncharacterized protein</fullName>
    </submittedName>
</protein>
<dbReference type="Proteomes" id="UP000030710">
    <property type="component" value="Unassembled WGS sequence"/>
</dbReference>
<sequence>MFIHWVGHYRTAYQTGYHTPIVIDDRWCGHRWVRWVADDTLLHQPHNRLITDRRS</sequence>
<evidence type="ECO:0000313" key="1">
    <source>
        <dbReference type="EMBL" id="ERG95024.1"/>
    </source>
</evidence>
<accession>U1MX46</accession>
<dbReference type="EMBL" id="KE356561">
    <property type="protein sequence ID" value="ERG95024.1"/>
    <property type="molecule type" value="Genomic_DNA"/>
</dbReference>
<dbReference type="AlphaFoldDB" id="U1MX46"/>
<dbReference type="HOGENOM" id="CLU_3020934_0_0_2"/>
<name>U1MX46_9EURY</name>
<reference evidence="1 2" key="1">
    <citation type="journal article" date="2013" name="PLoS ONE">
        <title>Assembly-driven community genomics of a hypersaline microbial ecosystem.</title>
        <authorList>
            <person name="Podell S."/>
            <person name="Ugalde J.A."/>
            <person name="Narasingarao P."/>
            <person name="Banfield J.F."/>
            <person name="Heidelberg K.B."/>
            <person name="Allen E.E."/>
        </authorList>
    </citation>
    <scope>NUCLEOTIDE SEQUENCE [LARGE SCALE GENOMIC DNA]</scope>
    <source>
        <strain evidence="2">J07HQW2</strain>
    </source>
</reference>
<gene>
    <name evidence="1" type="ORF">J07HQW2_01468</name>
</gene>
<organism evidence="1 2">
    <name type="scientific">Haloquadratum walsbyi J07HQW2</name>
    <dbReference type="NCBI Taxonomy" id="1238425"/>
    <lineage>
        <taxon>Archaea</taxon>
        <taxon>Methanobacteriati</taxon>
        <taxon>Methanobacteriota</taxon>
        <taxon>Stenosarchaea group</taxon>
        <taxon>Halobacteria</taxon>
        <taxon>Halobacteriales</taxon>
        <taxon>Haloferacaceae</taxon>
        <taxon>Haloquadratum</taxon>
    </lineage>
</organism>